<evidence type="ECO:0000313" key="2">
    <source>
        <dbReference type="EnsemblMetazoa" id="HelroP168197"/>
    </source>
</evidence>
<protein>
    <submittedName>
        <fullName evidence="1 2">Uncharacterized protein</fullName>
    </submittedName>
</protein>
<dbReference type="EnsemblMetazoa" id="HelroT168197">
    <property type="protein sequence ID" value="HelroP168197"/>
    <property type="gene ID" value="HelroG168197"/>
</dbReference>
<dbReference type="HOGENOM" id="CLU_2136146_0_0_1"/>
<gene>
    <name evidence="2" type="primary">20202256</name>
    <name evidence="1" type="ORF">HELRODRAFT_168197</name>
</gene>
<dbReference type="InParanoid" id="T1F0A6"/>
<dbReference type="RefSeq" id="XP_009012328.1">
    <property type="nucleotide sequence ID" value="XM_009014080.1"/>
</dbReference>
<evidence type="ECO:0000313" key="1">
    <source>
        <dbReference type="EMBL" id="ESO09235.1"/>
    </source>
</evidence>
<sequence>MEKNLNLHPVDIGKSNNYNVILKCHLTIRQEHHHSHHHYHHYQPIINITHHVGSLVHLPCDLNLSLFFLNTSSHVIAWKKQDLGIPIIVIFSVFPPRIEEEYQVHKKGIEKTI</sequence>
<keyword evidence="3" id="KW-1185">Reference proteome</keyword>
<dbReference type="KEGG" id="hro:HELRODRAFT_168197"/>
<organism evidence="2 3">
    <name type="scientific">Helobdella robusta</name>
    <name type="common">Californian leech</name>
    <dbReference type="NCBI Taxonomy" id="6412"/>
    <lineage>
        <taxon>Eukaryota</taxon>
        <taxon>Metazoa</taxon>
        <taxon>Spiralia</taxon>
        <taxon>Lophotrochozoa</taxon>
        <taxon>Annelida</taxon>
        <taxon>Clitellata</taxon>
        <taxon>Hirudinea</taxon>
        <taxon>Rhynchobdellida</taxon>
        <taxon>Glossiphoniidae</taxon>
        <taxon>Helobdella</taxon>
    </lineage>
</organism>
<accession>T1F0A6</accession>
<evidence type="ECO:0000313" key="3">
    <source>
        <dbReference type="Proteomes" id="UP000015101"/>
    </source>
</evidence>
<proteinExistence type="predicted"/>
<dbReference type="EMBL" id="AMQM01002919">
    <property type="status" value="NOT_ANNOTATED_CDS"/>
    <property type="molecule type" value="Genomic_DNA"/>
</dbReference>
<dbReference type="CTD" id="20202256"/>
<dbReference type="EMBL" id="KB095959">
    <property type="protein sequence ID" value="ESO09235.1"/>
    <property type="molecule type" value="Genomic_DNA"/>
</dbReference>
<reference evidence="3" key="1">
    <citation type="submission" date="2012-12" db="EMBL/GenBank/DDBJ databases">
        <authorList>
            <person name="Hellsten U."/>
            <person name="Grimwood J."/>
            <person name="Chapman J.A."/>
            <person name="Shapiro H."/>
            <person name="Aerts A."/>
            <person name="Otillar R.P."/>
            <person name="Terry A.Y."/>
            <person name="Boore J.L."/>
            <person name="Simakov O."/>
            <person name="Marletaz F."/>
            <person name="Cho S.-J."/>
            <person name="Edsinger-Gonzales E."/>
            <person name="Havlak P."/>
            <person name="Kuo D.-H."/>
            <person name="Larsson T."/>
            <person name="Lv J."/>
            <person name="Arendt D."/>
            <person name="Savage R."/>
            <person name="Osoegawa K."/>
            <person name="de Jong P."/>
            <person name="Lindberg D.R."/>
            <person name="Seaver E.C."/>
            <person name="Weisblat D.A."/>
            <person name="Putnam N.H."/>
            <person name="Grigoriev I.V."/>
            <person name="Rokhsar D.S."/>
        </authorList>
    </citation>
    <scope>NUCLEOTIDE SEQUENCE</scope>
</reference>
<dbReference type="AlphaFoldDB" id="T1F0A6"/>
<name>T1F0A6_HELRO</name>
<reference evidence="1 3" key="2">
    <citation type="journal article" date="2013" name="Nature">
        <title>Insights into bilaterian evolution from three spiralian genomes.</title>
        <authorList>
            <person name="Simakov O."/>
            <person name="Marletaz F."/>
            <person name="Cho S.J."/>
            <person name="Edsinger-Gonzales E."/>
            <person name="Havlak P."/>
            <person name="Hellsten U."/>
            <person name="Kuo D.H."/>
            <person name="Larsson T."/>
            <person name="Lv J."/>
            <person name="Arendt D."/>
            <person name="Savage R."/>
            <person name="Osoegawa K."/>
            <person name="de Jong P."/>
            <person name="Grimwood J."/>
            <person name="Chapman J.A."/>
            <person name="Shapiro H."/>
            <person name="Aerts A."/>
            <person name="Otillar R.P."/>
            <person name="Terry A.Y."/>
            <person name="Boore J.L."/>
            <person name="Grigoriev I.V."/>
            <person name="Lindberg D.R."/>
            <person name="Seaver E.C."/>
            <person name="Weisblat D.A."/>
            <person name="Putnam N.H."/>
            <person name="Rokhsar D.S."/>
        </authorList>
    </citation>
    <scope>NUCLEOTIDE SEQUENCE</scope>
</reference>
<reference evidence="2" key="3">
    <citation type="submission" date="2015-06" db="UniProtKB">
        <authorList>
            <consortium name="EnsemblMetazoa"/>
        </authorList>
    </citation>
    <scope>IDENTIFICATION</scope>
</reference>
<dbReference type="Proteomes" id="UP000015101">
    <property type="component" value="Unassembled WGS sequence"/>
</dbReference>
<dbReference type="GeneID" id="20202256"/>